<comment type="similarity">
    <text evidence="2 15">Belongs to the IlvD/Edd family.</text>
</comment>
<dbReference type="Gene3D" id="3.50.30.80">
    <property type="entry name" value="IlvD/EDD C-terminal domain-like"/>
    <property type="match status" value="1"/>
</dbReference>
<feature type="domain" description="Dihydroxy-acid/6-phosphogluconate dehydratase N-terminal" evidence="16">
    <location>
        <begin position="31"/>
        <end position="351"/>
    </location>
</feature>
<evidence type="ECO:0000256" key="4">
    <source>
        <dbReference type="ARBA" id="ARBA00022714"/>
    </source>
</evidence>
<evidence type="ECO:0000313" key="18">
    <source>
        <dbReference type="EMBL" id="MCW7753038.1"/>
    </source>
</evidence>
<proteinExistence type="inferred from homology"/>
<keyword evidence="9 15" id="KW-0456">Lyase</keyword>
<dbReference type="InterPro" id="IPR037237">
    <property type="entry name" value="IlvD/EDD_N"/>
</dbReference>
<evidence type="ECO:0000256" key="10">
    <source>
        <dbReference type="ARBA" id="ARBA00023304"/>
    </source>
</evidence>
<keyword evidence="6 15" id="KW-0460">Magnesium</keyword>
<feature type="binding site" description="via carbamate group" evidence="15">
    <location>
        <position position="121"/>
    </location>
    <ligand>
        <name>Mg(2+)</name>
        <dbReference type="ChEBI" id="CHEBI:18420"/>
    </ligand>
</feature>
<dbReference type="SUPFAM" id="SSF143975">
    <property type="entry name" value="IlvD/EDD N-terminal domain-like"/>
    <property type="match status" value="1"/>
</dbReference>
<dbReference type="PANTHER" id="PTHR43661">
    <property type="entry name" value="D-XYLONATE DEHYDRATASE"/>
    <property type="match status" value="1"/>
</dbReference>
<keyword evidence="7 15" id="KW-0408">Iron</keyword>
<evidence type="ECO:0000256" key="8">
    <source>
        <dbReference type="ARBA" id="ARBA00023014"/>
    </source>
</evidence>
<dbReference type="NCBIfam" id="TIGR00110">
    <property type="entry name" value="ilvD"/>
    <property type="match status" value="1"/>
</dbReference>
<feature type="domain" description="Dihydroxy-acid/6-phosphogluconate dehydratase C-terminal" evidence="17">
    <location>
        <begin position="361"/>
        <end position="552"/>
    </location>
</feature>
<keyword evidence="10 15" id="KW-0100">Branched-chain amino acid biosynthesis</keyword>
<dbReference type="InterPro" id="IPR042096">
    <property type="entry name" value="Dihydro-acid_dehy_C"/>
</dbReference>
<dbReference type="Proteomes" id="UP001209681">
    <property type="component" value="Unassembled WGS sequence"/>
</dbReference>
<reference evidence="18 19" key="1">
    <citation type="submission" date="2022-11" db="EMBL/GenBank/DDBJ databases">
        <title>Desulfobotulus tamanensis H1 sp. nov. - anaerobic, alkaliphilic, sulphate reducing bacterium isolated from terrestrial mud volcano.</title>
        <authorList>
            <person name="Frolova A."/>
            <person name="Merkel A.Y."/>
            <person name="Slobodkin A.I."/>
        </authorList>
    </citation>
    <scope>NUCLEOTIDE SEQUENCE [LARGE SCALE GENOMIC DNA]</scope>
    <source>
        <strain evidence="18 19">H1</strain>
    </source>
</reference>
<dbReference type="PANTHER" id="PTHR43661:SF3">
    <property type="entry name" value="D-XYLONATE DEHYDRATASE YAGF-RELATED"/>
    <property type="match status" value="1"/>
</dbReference>
<feature type="active site" description="Proton acceptor" evidence="15">
    <location>
        <position position="471"/>
    </location>
</feature>
<keyword evidence="3 15" id="KW-0028">Amino-acid biosynthesis</keyword>
<sequence length="556" mass="58294">MRSGQVKDGIERAPHRSLFKAMGYTDEEIRRPLIGIANAANDIIPGHVHLDKIVEAVKAGIYMAGGLPVTFGVIGVCDGIAMNHTGMHYSLGSRELIADTIEVMATAHAFDGLVMVPNCDKIVPGMLMAAARLDLPTVVISGGPMLAGRHPEKPGTKVDLISVFEAVGAVKRGAMDERELALIEDAACPTCGSCSGMFTANSMNCLTEVIGMGLPGNGTVPAVMAERQRMAKYAGMKVMELFEAGITPRTIMTKKAFENALAVDMALGCSTNTVLHLPAIAGEAGVQIDLDMINEVSAQTPHLCSLSPGGKDHIEDLNRAGGISAVMKVLADAGRIHGDCMTVTGKTIAENIAASRVLDTEVIRPLDNPYHEQGGLAVLFGNLAPEGCVVKQSAVRDKMMVHEGPARVFNSEEAASAAIMAGDIRKGDVVVIRYEGPKGGPGMREMLTPTSTIAGMGLDADVALITDGRFSGGTRGAAIGHVSPEASSGGTIAFVEEGDLIAINIPEKSIVLRVGDEVLAQRKAVWVPPPPKITRGYMARYSQRVSSASRGAVLDG</sequence>
<comment type="caution">
    <text evidence="18">The sequence shown here is derived from an EMBL/GenBank/DDBJ whole genome shotgun (WGS) entry which is preliminary data.</text>
</comment>
<evidence type="ECO:0000259" key="16">
    <source>
        <dbReference type="Pfam" id="PF00920"/>
    </source>
</evidence>
<gene>
    <name evidence="15 18" type="primary">ilvD</name>
    <name evidence="18" type="ORF">OOT00_03450</name>
</gene>
<comment type="subunit">
    <text evidence="15">Homodimer.</text>
</comment>
<dbReference type="RefSeq" id="WP_265423894.1">
    <property type="nucleotide sequence ID" value="NZ_JAPFPW010000002.1"/>
</dbReference>
<dbReference type="SUPFAM" id="SSF52016">
    <property type="entry name" value="LeuD/IlvD-like"/>
    <property type="match status" value="1"/>
</dbReference>
<evidence type="ECO:0000256" key="13">
    <source>
        <dbReference type="ARBA" id="ARBA00029437"/>
    </source>
</evidence>
<evidence type="ECO:0000256" key="1">
    <source>
        <dbReference type="ARBA" id="ARBA00001946"/>
    </source>
</evidence>
<keyword evidence="5 15" id="KW-0479">Metal-binding</keyword>
<evidence type="ECO:0000256" key="7">
    <source>
        <dbReference type="ARBA" id="ARBA00023004"/>
    </source>
</evidence>
<accession>A0ABT3N6E6</accession>
<protein>
    <recommendedName>
        <fullName evidence="14 15">Dihydroxy-acid dehydratase</fullName>
        <shortName evidence="15">DAD</shortName>
        <ecNumber evidence="14 15">4.2.1.9</ecNumber>
    </recommendedName>
</protein>
<evidence type="ECO:0000256" key="15">
    <source>
        <dbReference type="HAMAP-Rule" id="MF_00012"/>
    </source>
</evidence>
<feature type="modified residue" description="N6-carboxylysine" evidence="15">
    <location>
        <position position="121"/>
    </location>
</feature>
<feature type="binding site" evidence="15">
    <location>
        <position position="445"/>
    </location>
    <ligand>
        <name>Mg(2+)</name>
        <dbReference type="ChEBI" id="CHEBI:18420"/>
    </ligand>
</feature>
<feature type="binding site" evidence="15">
    <location>
        <position position="120"/>
    </location>
    <ligand>
        <name>Mg(2+)</name>
        <dbReference type="ChEBI" id="CHEBI:18420"/>
    </ligand>
</feature>
<evidence type="ECO:0000259" key="17">
    <source>
        <dbReference type="Pfam" id="PF24877"/>
    </source>
</evidence>
<dbReference type="PROSITE" id="PS00886">
    <property type="entry name" value="ILVD_EDD_1"/>
    <property type="match status" value="1"/>
</dbReference>
<evidence type="ECO:0000256" key="9">
    <source>
        <dbReference type="ARBA" id="ARBA00023239"/>
    </source>
</evidence>
<dbReference type="Pfam" id="PF24877">
    <property type="entry name" value="ILV_EDD_C"/>
    <property type="match status" value="1"/>
</dbReference>
<dbReference type="InterPro" id="IPR000581">
    <property type="entry name" value="ILV_EDD_N"/>
</dbReference>
<comment type="cofactor">
    <cofactor evidence="15">
        <name>[2Fe-2S] cluster</name>
        <dbReference type="ChEBI" id="CHEBI:190135"/>
    </cofactor>
    <text evidence="15">Binds 1 [2Fe-2S] cluster per subunit. This cluster acts as a Lewis acid cofactor.</text>
</comment>
<evidence type="ECO:0000256" key="2">
    <source>
        <dbReference type="ARBA" id="ARBA00006486"/>
    </source>
</evidence>
<dbReference type="NCBIfam" id="NF002068">
    <property type="entry name" value="PRK00911.1"/>
    <property type="match status" value="1"/>
</dbReference>
<name>A0ABT3N6E6_9BACT</name>
<dbReference type="PROSITE" id="PS00887">
    <property type="entry name" value="ILVD_EDD_2"/>
    <property type="match status" value="1"/>
</dbReference>
<dbReference type="HAMAP" id="MF_00012">
    <property type="entry name" value="IlvD"/>
    <property type="match status" value="1"/>
</dbReference>
<dbReference type="InterPro" id="IPR020558">
    <property type="entry name" value="DiOHA_6PGluconate_deHydtase_CS"/>
</dbReference>
<dbReference type="Pfam" id="PF00920">
    <property type="entry name" value="ILVD_EDD_N"/>
    <property type="match status" value="1"/>
</dbReference>
<evidence type="ECO:0000313" key="19">
    <source>
        <dbReference type="Proteomes" id="UP001209681"/>
    </source>
</evidence>
<dbReference type="GO" id="GO:0004160">
    <property type="term" value="F:dihydroxy-acid dehydratase activity"/>
    <property type="evidence" value="ECO:0007669"/>
    <property type="project" value="UniProtKB-EC"/>
</dbReference>
<keyword evidence="4 15" id="KW-0001">2Fe-2S</keyword>
<evidence type="ECO:0000256" key="5">
    <source>
        <dbReference type="ARBA" id="ARBA00022723"/>
    </source>
</evidence>
<evidence type="ECO:0000256" key="3">
    <source>
        <dbReference type="ARBA" id="ARBA00022605"/>
    </source>
</evidence>
<dbReference type="EMBL" id="JAPFPW010000002">
    <property type="protein sequence ID" value="MCW7753038.1"/>
    <property type="molecule type" value="Genomic_DNA"/>
</dbReference>
<keyword evidence="8 15" id="KW-0411">Iron-sulfur</keyword>
<dbReference type="EC" id="4.2.1.9" evidence="14 15"/>
<comment type="catalytic activity">
    <reaction evidence="11">
        <text>(2R)-2,3-dihydroxy-3-methylbutanoate = 3-methyl-2-oxobutanoate + H2O</text>
        <dbReference type="Rhea" id="RHEA:24809"/>
        <dbReference type="ChEBI" id="CHEBI:11851"/>
        <dbReference type="ChEBI" id="CHEBI:15377"/>
        <dbReference type="ChEBI" id="CHEBI:49072"/>
        <dbReference type="EC" id="4.2.1.9"/>
    </reaction>
    <physiologicalReaction direction="left-to-right" evidence="11">
        <dbReference type="Rhea" id="RHEA:24810"/>
    </physiologicalReaction>
</comment>
<comment type="catalytic activity">
    <reaction evidence="15">
        <text>(2R,3R)-2,3-dihydroxy-3-methylpentanoate = (S)-3-methyl-2-oxopentanoate + H2O</text>
        <dbReference type="Rhea" id="RHEA:27694"/>
        <dbReference type="ChEBI" id="CHEBI:15377"/>
        <dbReference type="ChEBI" id="CHEBI:35146"/>
        <dbReference type="ChEBI" id="CHEBI:49258"/>
        <dbReference type="EC" id="4.2.1.9"/>
    </reaction>
</comment>
<organism evidence="18 19">
    <name type="scientific">Desulfobotulus pelophilus</name>
    <dbReference type="NCBI Taxonomy" id="2823377"/>
    <lineage>
        <taxon>Bacteria</taxon>
        <taxon>Pseudomonadati</taxon>
        <taxon>Thermodesulfobacteriota</taxon>
        <taxon>Desulfobacteria</taxon>
        <taxon>Desulfobacterales</taxon>
        <taxon>Desulfobacteraceae</taxon>
        <taxon>Desulfobotulus</taxon>
    </lineage>
</organism>
<evidence type="ECO:0000256" key="6">
    <source>
        <dbReference type="ARBA" id="ARBA00022842"/>
    </source>
</evidence>
<dbReference type="InterPro" id="IPR004404">
    <property type="entry name" value="DihydroxyA_deHydtase"/>
</dbReference>
<comment type="cofactor">
    <cofactor evidence="1 15">
        <name>Mg(2+)</name>
        <dbReference type="ChEBI" id="CHEBI:18420"/>
    </cofactor>
</comment>
<dbReference type="InterPro" id="IPR056740">
    <property type="entry name" value="ILV_EDD_C"/>
</dbReference>
<comment type="pathway">
    <text evidence="13 15">Amino-acid biosynthesis; L-isoleucine biosynthesis; L-isoleucine from 2-oxobutanoate: step 3/4.</text>
</comment>
<evidence type="ECO:0000256" key="12">
    <source>
        <dbReference type="ARBA" id="ARBA00029436"/>
    </source>
</evidence>
<comment type="function">
    <text evidence="15">Functions in the biosynthesis of branched-chain amino acids. Catalyzes the dehydration of (2R,3R)-2,3-dihydroxy-3-methylpentanoate (2,3-dihydroxy-3-methylvalerate) into 2-oxo-3-methylpentanoate (2-oxo-3-methylvalerate) and of (2R)-2,3-dihydroxy-3-methylbutanoate (2,3-dihydroxyisovalerate) into 2-oxo-3-methylbutanoate (2-oxoisovalerate), the penultimate precursor to L-isoleucine and L-valine, respectively.</text>
</comment>
<comment type="caution">
    <text evidence="15">Lacks conserved residue(s) required for the propagation of feature annotation.</text>
</comment>
<evidence type="ECO:0000256" key="11">
    <source>
        <dbReference type="ARBA" id="ARBA00029304"/>
    </source>
</evidence>
<keyword evidence="19" id="KW-1185">Reference proteome</keyword>
<feature type="binding site" evidence="15">
    <location>
        <position position="78"/>
    </location>
    <ligand>
        <name>Mg(2+)</name>
        <dbReference type="ChEBI" id="CHEBI:18420"/>
    </ligand>
</feature>
<comment type="pathway">
    <text evidence="12 15">Amino-acid biosynthesis; L-valine biosynthesis; L-valine from pyruvate: step 3/4.</text>
</comment>
<evidence type="ECO:0000256" key="14">
    <source>
        <dbReference type="ARBA" id="ARBA00029490"/>
    </source>
</evidence>